<organism evidence="3 4">
    <name type="scientific">Cymbomonas tetramitiformis</name>
    <dbReference type="NCBI Taxonomy" id="36881"/>
    <lineage>
        <taxon>Eukaryota</taxon>
        <taxon>Viridiplantae</taxon>
        <taxon>Chlorophyta</taxon>
        <taxon>Pyramimonadophyceae</taxon>
        <taxon>Pyramimonadales</taxon>
        <taxon>Pyramimonadaceae</taxon>
        <taxon>Cymbomonas</taxon>
    </lineage>
</organism>
<evidence type="ECO:0000313" key="4">
    <source>
        <dbReference type="Proteomes" id="UP001190700"/>
    </source>
</evidence>
<comment type="caution">
    <text evidence="3">The sequence shown here is derived from an EMBL/GenBank/DDBJ whole genome shotgun (WGS) entry which is preliminary data.</text>
</comment>
<feature type="region of interest" description="Disordered" evidence="1">
    <location>
        <begin position="612"/>
        <end position="669"/>
    </location>
</feature>
<dbReference type="SUPFAM" id="SSF56112">
    <property type="entry name" value="Protein kinase-like (PK-like)"/>
    <property type="match status" value="1"/>
</dbReference>
<dbReference type="Pfam" id="PF00069">
    <property type="entry name" value="Pkinase"/>
    <property type="match status" value="1"/>
</dbReference>
<dbReference type="Gene3D" id="1.25.10.10">
    <property type="entry name" value="Leucine-rich Repeat Variant"/>
    <property type="match status" value="1"/>
</dbReference>
<dbReference type="Gene3D" id="3.30.200.20">
    <property type="entry name" value="Phosphorylase Kinase, domain 1"/>
    <property type="match status" value="1"/>
</dbReference>
<dbReference type="SMART" id="SM00220">
    <property type="entry name" value="S_TKc"/>
    <property type="match status" value="1"/>
</dbReference>
<feature type="region of interest" description="Disordered" evidence="1">
    <location>
        <begin position="915"/>
        <end position="968"/>
    </location>
</feature>
<feature type="compositionally biased region" description="Low complexity" evidence="1">
    <location>
        <begin position="683"/>
        <end position="708"/>
    </location>
</feature>
<proteinExistence type="predicted"/>
<protein>
    <recommendedName>
        <fullName evidence="2">Protein kinase domain-containing protein</fullName>
    </recommendedName>
</protein>
<dbReference type="InterPro" id="IPR011009">
    <property type="entry name" value="Kinase-like_dom_sf"/>
</dbReference>
<feature type="domain" description="Protein kinase" evidence="2">
    <location>
        <begin position="31"/>
        <end position="328"/>
    </location>
</feature>
<dbReference type="AlphaFoldDB" id="A0AAE0FF03"/>
<dbReference type="InterPro" id="IPR051177">
    <property type="entry name" value="CIK-Related_Protein"/>
</dbReference>
<reference evidence="3 4" key="1">
    <citation type="journal article" date="2015" name="Genome Biol. Evol.">
        <title>Comparative Genomics of a Bacterivorous Green Alga Reveals Evolutionary Causalities and Consequences of Phago-Mixotrophic Mode of Nutrition.</title>
        <authorList>
            <person name="Burns J.A."/>
            <person name="Paasch A."/>
            <person name="Narechania A."/>
            <person name="Kim E."/>
        </authorList>
    </citation>
    <scope>NUCLEOTIDE SEQUENCE [LARGE SCALE GENOMIC DNA]</scope>
    <source>
        <strain evidence="3 4">PLY_AMNH</strain>
    </source>
</reference>
<dbReference type="Gene3D" id="1.10.510.10">
    <property type="entry name" value="Transferase(Phosphotransferase) domain 1"/>
    <property type="match status" value="1"/>
</dbReference>
<feature type="compositionally biased region" description="Polar residues" evidence="1">
    <location>
        <begin position="952"/>
        <end position="968"/>
    </location>
</feature>
<feature type="compositionally biased region" description="Gly residues" evidence="1">
    <location>
        <begin position="709"/>
        <end position="725"/>
    </location>
</feature>
<gene>
    <name evidence="3" type="ORF">CYMTET_32328</name>
</gene>
<sequence>MRAFKKTLAGAVDRFEKGVENVTALRATKDYKLGEQVASGGPGLLWKIYSAQSKKPKPGSPVEVSVWILDKKSLYDENRQPKANTEKLLEVFRKEGAQLLKLRHPGVIRLLEPLEETRAQMGLVTESVFASIANVLDKSTVPNPPTALANLELSPVELKHGLLQLTEVLTFLHSDAKIMHRAISPESVFIAGGSWKFGGLGFSTAAQFIPSSPEPVFAKDQIESSETQIPITPRLSYMAPELLTAGPPLSTHSDIFSYGALVFEVMYQQPLLPAVHDLSKYYETMAEIPNTLARASVDPSLYQWLFRMLSQDPANRPDASSIILSPFFSADPELQVLSSLGELLRYDNLQKAGFIRQVSQVWHNFDARVLRYKVLPPLLAEVRNEAVQGMVLPLVLTIAEKQTQSDFVQCTLPVLTPLLGSVCGESHLLLLRHAASIANNLPIEMVEQHILPLLTRSCDSNDPRVQEEAVRQVAKAAAKLGYAALKGTLMPRVHNLVMSTRTAGVRVNALVCYGHLVPKLDKGEVEKITDTLGKVVAVDKSPPTLMCALGVCDIVSKNFGPEVTAGHVLPLLAPLLMAPRLSSKQFTTFAGMLKDMLDRVQEARLPALQEAEAVKHVTQDEGATGGAEGGGGGGQWQPQGMGMPPPAATPSGPAYASHPAGAVGGPTDPFAAAPPPAAYVTDPFAASGAPPSAPGHFPTPLAAPLDQGLGQGGLLGGPADGGLLGSGPPPPAPQHAAGGTPSMVDQLASVLSSPEDLENLFVADGWEDPALQLPEPALGGIKASPAVVPGIGVAVGGASGRTGSVAGGGLSGGERSMSVGGGGIGSGGMGMGVGGMGMTGGSMGVGSGSVQGGSGGGDMLGMGMGGGGMGIGGGGMGMGGSGTPGSSGGGMLGMGMGGSAGMGMGMGGTGLQGSSAGGDMLGMGPGGGGMAPPTAAGLANAMQGMDLLGGMSQPSPQHPQQANAGSLI</sequence>
<evidence type="ECO:0000313" key="3">
    <source>
        <dbReference type="EMBL" id="KAK3258637.1"/>
    </source>
</evidence>
<dbReference type="Proteomes" id="UP001190700">
    <property type="component" value="Unassembled WGS sequence"/>
</dbReference>
<dbReference type="CDD" id="cd14011">
    <property type="entry name" value="PK_SCY1_like"/>
    <property type="match status" value="1"/>
</dbReference>
<dbReference type="PANTHER" id="PTHR12984">
    <property type="entry name" value="SCY1-RELATED S/T PROTEIN KINASE-LIKE"/>
    <property type="match status" value="1"/>
</dbReference>
<feature type="compositionally biased region" description="Gly residues" evidence="1">
    <location>
        <begin position="915"/>
        <end position="930"/>
    </location>
</feature>
<feature type="region of interest" description="Disordered" evidence="1">
    <location>
        <begin position="683"/>
        <end position="741"/>
    </location>
</feature>
<dbReference type="InterPro" id="IPR011989">
    <property type="entry name" value="ARM-like"/>
</dbReference>
<dbReference type="PROSITE" id="PS50011">
    <property type="entry name" value="PROTEIN_KINASE_DOM"/>
    <property type="match status" value="1"/>
</dbReference>
<dbReference type="GO" id="GO:0004672">
    <property type="term" value="F:protein kinase activity"/>
    <property type="evidence" value="ECO:0007669"/>
    <property type="project" value="InterPro"/>
</dbReference>
<keyword evidence="4" id="KW-1185">Reference proteome</keyword>
<dbReference type="EMBL" id="LGRX02019382">
    <property type="protein sequence ID" value="KAK3258637.1"/>
    <property type="molecule type" value="Genomic_DNA"/>
</dbReference>
<name>A0AAE0FF03_9CHLO</name>
<accession>A0AAE0FF03</accession>
<dbReference type="SUPFAM" id="SSF48371">
    <property type="entry name" value="ARM repeat"/>
    <property type="match status" value="1"/>
</dbReference>
<dbReference type="InterPro" id="IPR016024">
    <property type="entry name" value="ARM-type_fold"/>
</dbReference>
<evidence type="ECO:0000259" key="2">
    <source>
        <dbReference type="PROSITE" id="PS50011"/>
    </source>
</evidence>
<evidence type="ECO:0000256" key="1">
    <source>
        <dbReference type="SAM" id="MobiDB-lite"/>
    </source>
</evidence>
<dbReference type="InterPro" id="IPR000719">
    <property type="entry name" value="Prot_kinase_dom"/>
</dbReference>
<dbReference type="PANTHER" id="PTHR12984:SF6">
    <property type="entry name" value="SCY1-LIKE PROTEIN 2"/>
    <property type="match status" value="1"/>
</dbReference>
<feature type="compositionally biased region" description="Gly residues" evidence="1">
    <location>
        <begin position="623"/>
        <end position="635"/>
    </location>
</feature>
<dbReference type="GO" id="GO:0005524">
    <property type="term" value="F:ATP binding"/>
    <property type="evidence" value="ECO:0007669"/>
    <property type="project" value="InterPro"/>
</dbReference>